<dbReference type="Proteomes" id="UP001642360">
    <property type="component" value="Unassembled WGS sequence"/>
</dbReference>
<organism evidence="2 3">
    <name type="scientific">Ilex paraguariensis</name>
    <name type="common">yerba mate</name>
    <dbReference type="NCBI Taxonomy" id="185542"/>
    <lineage>
        <taxon>Eukaryota</taxon>
        <taxon>Viridiplantae</taxon>
        <taxon>Streptophyta</taxon>
        <taxon>Embryophyta</taxon>
        <taxon>Tracheophyta</taxon>
        <taxon>Spermatophyta</taxon>
        <taxon>Magnoliopsida</taxon>
        <taxon>eudicotyledons</taxon>
        <taxon>Gunneridae</taxon>
        <taxon>Pentapetalae</taxon>
        <taxon>asterids</taxon>
        <taxon>campanulids</taxon>
        <taxon>Aquifoliales</taxon>
        <taxon>Aquifoliaceae</taxon>
        <taxon>Ilex</taxon>
    </lineage>
</organism>
<dbReference type="AlphaFoldDB" id="A0ABC8SD23"/>
<feature type="region of interest" description="Disordered" evidence="1">
    <location>
        <begin position="56"/>
        <end position="75"/>
    </location>
</feature>
<evidence type="ECO:0000313" key="3">
    <source>
        <dbReference type="Proteomes" id="UP001642360"/>
    </source>
</evidence>
<evidence type="ECO:0000313" key="2">
    <source>
        <dbReference type="EMBL" id="CAK9155091.1"/>
    </source>
</evidence>
<feature type="compositionally biased region" description="Polar residues" evidence="1">
    <location>
        <begin position="56"/>
        <end position="65"/>
    </location>
</feature>
<name>A0ABC8SD23_9AQUA</name>
<feature type="compositionally biased region" description="Basic and acidic residues" evidence="1">
    <location>
        <begin position="66"/>
        <end position="75"/>
    </location>
</feature>
<comment type="caution">
    <text evidence="2">The sequence shown here is derived from an EMBL/GenBank/DDBJ whole genome shotgun (WGS) entry which is preliminary data.</text>
</comment>
<proteinExistence type="predicted"/>
<sequence>MMNQGGTADTISTLNPNSVEVLDSSQAYTSSYYAPSSGSAAVPWTTQRTDNFSTENGILTNSSYHQDQRAEPHSRNVQDGLTVGSLASTSTSGTANVPQAYSNYATYPNTDPYGYNNTGYTGYYNGYQQQSNQSYPQPIGAYQSTGAPYQSLSSFQNTGSYAGPASYSSTYYNPGDYQTSGGYPSGSYSNQTNLWREGNYASYTSHQYPNYTPDSNSAYSSSSAIASSQQYQEPYKHWADYYNQTEVTCAPGTENISVPITSTTACPAPAPAPAVTGGYSASNSQPPVPFTTPWRPESSSSELLSGQVWCLLFHRV</sequence>
<evidence type="ECO:0000256" key="1">
    <source>
        <dbReference type="SAM" id="MobiDB-lite"/>
    </source>
</evidence>
<keyword evidence="3" id="KW-1185">Reference proteome</keyword>
<dbReference type="EMBL" id="CAUOFW020002636">
    <property type="protein sequence ID" value="CAK9155091.1"/>
    <property type="molecule type" value="Genomic_DNA"/>
</dbReference>
<reference evidence="2 3" key="1">
    <citation type="submission" date="2024-02" db="EMBL/GenBank/DDBJ databases">
        <authorList>
            <person name="Vignale AGUSTIN F."/>
            <person name="Sosa J E."/>
            <person name="Modenutti C."/>
        </authorList>
    </citation>
    <scope>NUCLEOTIDE SEQUENCE [LARGE SCALE GENOMIC DNA]</scope>
</reference>
<protein>
    <submittedName>
        <fullName evidence="2">Uncharacterized protein</fullName>
    </submittedName>
</protein>
<gene>
    <name evidence="2" type="ORF">ILEXP_LOCUS23485</name>
</gene>
<accession>A0ABC8SD23</accession>